<proteinExistence type="predicted"/>
<dbReference type="Proteomes" id="UP000534870">
    <property type="component" value="Unassembled WGS sequence"/>
</dbReference>
<dbReference type="EMBL" id="CP152276">
    <property type="protein sequence ID" value="XAE43577.1"/>
    <property type="molecule type" value="Genomic_DNA"/>
</dbReference>
<evidence type="ECO:0000313" key="4">
    <source>
        <dbReference type="Proteomes" id="UP001449795"/>
    </source>
</evidence>
<dbReference type="AlphaFoldDB" id="A0A7Y7M572"/>
<evidence type="ECO:0000313" key="1">
    <source>
        <dbReference type="EMBL" id="NVN10702.1"/>
    </source>
</evidence>
<organism evidence="1 3">
    <name type="scientific">Nguyenibacter vanlangensis</name>
    <dbReference type="NCBI Taxonomy" id="1216886"/>
    <lineage>
        <taxon>Bacteria</taxon>
        <taxon>Pseudomonadati</taxon>
        <taxon>Pseudomonadota</taxon>
        <taxon>Alphaproteobacteria</taxon>
        <taxon>Acetobacterales</taxon>
        <taxon>Acetobacteraceae</taxon>
        <taxon>Nguyenibacter</taxon>
    </lineage>
</organism>
<name>A0A7Y7M572_9PROT</name>
<protein>
    <submittedName>
        <fullName evidence="1">Uncharacterized protein</fullName>
    </submittedName>
</protein>
<accession>A0A7Y7M572</accession>
<keyword evidence="4" id="KW-1185">Reference proteome</keyword>
<gene>
    <name evidence="2" type="ORF">AAC691_03765</name>
    <name evidence="1" type="ORF">HUK84_06010</name>
</gene>
<dbReference type="RefSeq" id="WP_176639458.1">
    <property type="nucleotide sequence ID" value="NZ_CP152276.1"/>
</dbReference>
<sequence>MNGAPPPQDGASSAAESSSVGKILHDVRGLLAPAMLTADRLSLHADPGIREAAEQIIQSIEQAVHRLKDLRG</sequence>
<dbReference type="EMBL" id="JABXXP010000065">
    <property type="protein sequence ID" value="NVN10702.1"/>
    <property type="molecule type" value="Genomic_DNA"/>
</dbReference>
<reference evidence="2 4" key="2">
    <citation type="submission" date="2024-04" db="EMBL/GenBank/DDBJ databases">
        <title>Complete genome sequence of Nguyenibacter vanlangesis HBCM-1154, a strain capable of nitrogen fixation, IAA production, and phosphorus solubilization isolated from sugarcane soil.</title>
        <authorList>
            <person name="MY HANH P."/>
        </authorList>
    </citation>
    <scope>NUCLEOTIDE SEQUENCE [LARGE SCALE GENOMIC DNA]</scope>
    <source>
        <strain evidence="2 4">HBCM 1154</strain>
    </source>
</reference>
<evidence type="ECO:0000313" key="2">
    <source>
        <dbReference type="EMBL" id="XAE43577.1"/>
    </source>
</evidence>
<dbReference type="Proteomes" id="UP001449795">
    <property type="component" value="Chromosome"/>
</dbReference>
<reference evidence="1 3" key="1">
    <citation type="submission" date="2020-06" db="EMBL/GenBank/DDBJ databases">
        <title>Description of novel acetic acid bacteria.</title>
        <authorList>
            <person name="Sombolestani A."/>
        </authorList>
    </citation>
    <scope>NUCLEOTIDE SEQUENCE [LARGE SCALE GENOMIC DNA]</scope>
    <source>
        <strain evidence="1 3">LMG 31431</strain>
    </source>
</reference>
<evidence type="ECO:0000313" key="3">
    <source>
        <dbReference type="Proteomes" id="UP000534870"/>
    </source>
</evidence>